<organism evidence="1 2">
    <name type="scientific">Coptis chinensis</name>
    <dbReference type="NCBI Taxonomy" id="261450"/>
    <lineage>
        <taxon>Eukaryota</taxon>
        <taxon>Viridiplantae</taxon>
        <taxon>Streptophyta</taxon>
        <taxon>Embryophyta</taxon>
        <taxon>Tracheophyta</taxon>
        <taxon>Spermatophyta</taxon>
        <taxon>Magnoliopsida</taxon>
        <taxon>Ranunculales</taxon>
        <taxon>Ranunculaceae</taxon>
        <taxon>Coptidoideae</taxon>
        <taxon>Coptis</taxon>
    </lineage>
</organism>
<name>A0A835HKN3_9MAGN</name>
<reference evidence="1 2" key="1">
    <citation type="submission" date="2020-10" db="EMBL/GenBank/DDBJ databases">
        <title>The Coptis chinensis genome and diversification of protoberbering-type alkaloids.</title>
        <authorList>
            <person name="Wang B."/>
            <person name="Shu S."/>
            <person name="Song C."/>
            <person name="Liu Y."/>
        </authorList>
    </citation>
    <scope>NUCLEOTIDE SEQUENCE [LARGE SCALE GENOMIC DNA]</scope>
    <source>
        <strain evidence="1">HL-2020</strain>
        <tissue evidence="1">Leaf</tissue>
    </source>
</reference>
<evidence type="ECO:0000313" key="1">
    <source>
        <dbReference type="EMBL" id="KAF9599823.1"/>
    </source>
</evidence>
<evidence type="ECO:0000313" key="2">
    <source>
        <dbReference type="Proteomes" id="UP000631114"/>
    </source>
</evidence>
<accession>A0A835HKN3</accession>
<keyword evidence="2" id="KW-1185">Reference proteome</keyword>
<gene>
    <name evidence="1" type="ORF">IFM89_001769</name>
</gene>
<proteinExistence type="predicted"/>
<dbReference type="Proteomes" id="UP000631114">
    <property type="component" value="Unassembled WGS sequence"/>
</dbReference>
<dbReference type="AlphaFoldDB" id="A0A835HKN3"/>
<comment type="caution">
    <text evidence="1">The sequence shown here is derived from an EMBL/GenBank/DDBJ whole genome shotgun (WGS) entry which is preliminary data.</text>
</comment>
<protein>
    <submittedName>
        <fullName evidence="1">Uncharacterized protein</fullName>
    </submittedName>
</protein>
<dbReference type="EMBL" id="JADFTS010000006">
    <property type="protein sequence ID" value="KAF9599823.1"/>
    <property type="molecule type" value="Genomic_DNA"/>
</dbReference>
<sequence>MKTPFRNQFLWKVSPLDMFQKKGCLEKIYPVTQGLYMSSCRGTPGVYWKDLLSECDGGYHCRSLLMLSGHIDQSYVYGFLEFKVIAHSLLGWAYRMAVEPPVNFVAGL</sequence>